<name>A0A371D7E7_9APHY</name>
<dbReference type="AlphaFoldDB" id="A0A371D7E7"/>
<keyword evidence="2" id="KW-1185">Reference proteome</keyword>
<gene>
    <name evidence="1" type="ORF">OH76DRAFT_656206</name>
</gene>
<proteinExistence type="predicted"/>
<reference evidence="1 2" key="1">
    <citation type="journal article" date="2018" name="Biotechnol. Biofuels">
        <title>Integrative visual omics of the white-rot fungus Polyporus brumalis exposes the biotechnological potential of its oxidative enzymes for delignifying raw plant biomass.</title>
        <authorList>
            <person name="Miyauchi S."/>
            <person name="Rancon A."/>
            <person name="Drula E."/>
            <person name="Hage H."/>
            <person name="Chaduli D."/>
            <person name="Favel A."/>
            <person name="Grisel S."/>
            <person name="Henrissat B."/>
            <person name="Herpoel-Gimbert I."/>
            <person name="Ruiz-Duenas F.J."/>
            <person name="Chevret D."/>
            <person name="Hainaut M."/>
            <person name="Lin J."/>
            <person name="Wang M."/>
            <person name="Pangilinan J."/>
            <person name="Lipzen A."/>
            <person name="Lesage-Meessen L."/>
            <person name="Navarro D."/>
            <person name="Riley R."/>
            <person name="Grigoriev I.V."/>
            <person name="Zhou S."/>
            <person name="Raouche S."/>
            <person name="Rosso M.N."/>
        </authorList>
    </citation>
    <scope>NUCLEOTIDE SEQUENCE [LARGE SCALE GENOMIC DNA]</scope>
    <source>
        <strain evidence="1 2">BRFM 1820</strain>
    </source>
</reference>
<organism evidence="1 2">
    <name type="scientific">Lentinus brumalis</name>
    <dbReference type="NCBI Taxonomy" id="2498619"/>
    <lineage>
        <taxon>Eukaryota</taxon>
        <taxon>Fungi</taxon>
        <taxon>Dikarya</taxon>
        <taxon>Basidiomycota</taxon>
        <taxon>Agaricomycotina</taxon>
        <taxon>Agaricomycetes</taxon>
        <taxon>Polyporales</taxon>
        <taxon>Polyporaceae</taxon>
        <taxon>Lentinus</taxon>
    </lineage>
</organism>
<dbReference type="Proteomes" id="UP000256964">
    <property type="component" value="Unassembled WGS sequence"/>
</dbReference>
<dbReference type="EMBL" id="KZ857411">
    <property type="protein sequence ID" value="RDX48474.1"/>
    <property type="molecule type" value="Genomic_DNA"/>
</dbReference>
<protein>
    <submittedName>
        <fullName evidence="1">Uncharacterized protein</fullName>
    </submittedName>
</protein>
<evidence type="ECO:0000313" key="2">
    <source>
        <dbReference type="Proteomes" id="UP000256964"/>
    </source>
</evidence>
<evidence type="ECO:0000313" key="1">
    <source>
        <dbReference type="EMBL" id="RDX48474.1"/>
    </source>
</evidence>
<sequence>MSVAADVHPSSTFPTIWRLRHAGDASADALWILSFMVNDYTPVSAHPSLVPPVLRPPSCFYVRSTLFPISTAQADVHLAGEWRTVDIPLSQGRPHRRARDVRCPGTRRRSEALQTAGTSSYLCVQSVLLSVRLSVHPANQRISAPCVAVIV</sequence>
<accession>A0A371D7E7</accession>